<comment type="caution">
    <text evidence="1">The sequence shown here is derived from an EMBL/GenBank/DDBJ whole genome shotgun (WGS) entry which is preliminary data.</text>
</comment>
<accession>N2A4N0</accession>
<organism evidence="1 2">
    <name type="scientific">Eubacterium plexicaudatum ASF492</name>
    <dbReference type="NCBI Taxonomy" id="1235802"/>
    <lineage>
        <taxon>Bacteria</taxon>
        <taxon>Bacillati</taxon>
        <taxon>Bacillota</taxon>
        <taxon>Clostridia</taxon>
        <taxon>Eubacteriales</taxon>
        <taxon>Eubacteriaceae</taxon>
        <taxon>Eubacterium</taxon>
    </lineage>
</organism>
<gene>
    <name evidence="1" type="ORF">C823_04801</name>
</gene>
<name>N2A4N0_9FIRM</name>
<dbReference type="STRING" id="1235802.C823_04801"/>
<reference evidence="1 2" key="1">
    <citation type="journal article" date="2014" name="Genome Announc.">
        <title>Draft genome sequences of the altered schaedler flora, a defined bacterial community from gnotobiotic mice.</title>
        <authorList>
            <person name="Wannemuehler M.J."/>
            <person name="Overstreet A.M."/>
            <person name="Ward D.V."/>
            <person name="Phillips G.J."/>
        </authorList>
    </citation>
    <scope>NUCLEOTIDE SEQUENCE [LARGE SCALE GENOMIC DNA]</scope>
    <source>
        <strain evidence="1 2">ASF492</strain>
    </source>
</reference>
<evidence type="ECO:0000313" key="2">
    <source>
        <dbReference type="Proteomes" id="UP000012589"/>
    </source>
</evidence>
<evidence type="ECO:0000313" key="1">
    <source>
        <dbReference type="EMBL" id="EMZ21015.1"/>
    </source>
</evidence>
<dbReference type="HOGENOM" id="CLU_3422863_0_0_9"/>
<dbReference type="AlphaFoldDB" id="N2A4N0"/>
<dbReference type="Proteomes" id="UP000012589">
    <property type="component" value="Unassembled WGS sequence"/>
</dbReference>
<sequence>MPESWIIAAEQGFTKGVDCYDVI</sequence>
<proteinExistence type="predicted"/>
<keyword evidence="2" id="KW-1185">Reference proteome</keyword>
<dbReference type="EMBL" id="AQFT01000137">
    <property type="protein sequence ID" value="EMZ21015.1"/>
    <property type="molecule type" value="Genomic_DNA"/>
</dbReference>
<protein>
    <submittedName>
        <fullName evidence="1">Uncharacterized protein</fullName>
    </submittedName>
</protein>